<protein>
    <recommendedName>
        <fullName evidence="4 9">N-(5'-phosphoribosyl)anthranilate isomerase</fullName>
        <shortName evidence="9">PRAI</shortName>
        <ecNumber evidence="3 9">5.3.1.24</ecNumber>
    </recommendedName>
</protein>
<evidence type="ECO:0000259" key="10">
    <source>
        <dbReference type="Pfam" id="PF00697"/>
    </source>
</evidence>
<dbReference type="InterPro" id="IPR001240">
    <property type="entry name" value="PRAI_dom"/>
</dbReference>
<keyword evidence="12" id="KW-1185">Reference proteome</keyword>
<keyword evidence="5 9" id="KW-0028">Amino-acid biosynthesis</keyword>
<comment type="similarity">
    <text evidence="9">Belongs to the TrpF family.</text>
</comment>
<evidence type="ECO:0000256" key="4">
    <source>
        <dbReference type="ARBA" id="ARBA00022272"/>
    </source>
</evidence>
<reference evidence="11" key="2">
    <citation type="journal article" date="2022" name="Sci. Total Environ.">
        <title>Prevalence, transmission, and molecular epidemiology of tet(X)-positive bacteria among humans, animals, and environmental niches in China: An epidemiological, and genomic-based study.</title>
        <authorList>
            <person name="Dong N."/>
            <person name="Zeng Y."/>
            <person name="Cai C."/>
            <person name="Sun C."/>
            <person name="Lu J."/>
            <person name="Liu C."/>
            <person name="Zhou H."/>
            <person name="Sun Q."/>
            <person name="Shu L."/>
            <person name="Wang H."/>
            <person name="Wang Y."/>
            <person name="Wang S."/>
            <person name="Wu C."/>
            <person name="Chan E.W."/>
            <person name="Chen G."/>
            <person name="Shen Z."/>
            <person name="Chen S."/>
            <person name="Zhang R."/>
        </authorList>
    </citation>
    <scope>NUCLEOTIDE SEQUENCE</scope>
    <source>
        <strain evidence="11">R1692</strain>
    </source>
</reference>
<evidence type="ECO:0000313" key="11">
    <source>
        <dbReference type="EMBL" id="MDM1048906.1"/>
    </source>
</evidence>
<sequence>MREPENIAGLVKLPINYIGHIFYEKSPRYVSEVIDLPIPKTIKRTGVFVNADRATIKQTILDQQLEAVQLHGNESVALCQEIKDLGVELIKAFGVDDDFQWNELEAYLAAVDYFLFDSKSEAYGGTGKTFNWDKLKTYPYAKPYFLSGGLSLENLAEAYQFDDERLIGLDLNSKFEISAGLKDLDKINKALKIIEHEQISSK</sequence>
<dbReference type="InterPro" id="IPR011060">
    <property type="entry name" value="RibuloseP-bd_barrel"/>
</dbReference>
<comment type="caution">
    <text evidence="11">The sequence shown here is derived from an EMBL/GenBank/DDBJ whole genome shotgun (WGS) entry which is preliminary data.</text>
</comment>
<evidence type="ECO:0000256" key="8">
    <source>
        <dbReference type="ARBA" id="ARBA00023235"/>
    </source>
</evidence>
<evidence type="ECO:0000313" key="12">
    <source>
        <dbReference type="Proteomes" id="UP001170954"/>
    </source>
</evidence>
<evidence type="ECO:0000256" key="3">
    <source>
        <dbReference type="ARBA" id="ARBA00012572"/>
    </source>
</evidence>
<dbReference type="InterPro" id="IPR044643">
    <property type="entry name" value="TrpF_fam"/>
</dbReference>
<organism evidence="11 12">
    <name type="scientific">Sphingobacterium hotanense</name>
    <dbReference type="NCBI Taxonomy" id="649196"/>
    <lineage>
        <taxon>Bacteria</taxon>
        <taxon>Pseudomonadati</taxon>
        <taxon>Bacteroidota</taxon>
        <taxon>Sphingobacteriia</taxon>
        <taxon>Sphingobacteriales</taxon>
        <taxon>Sphingobacteriaceae</taxon>
        <taxon>Sphingobacterium</taxon>
    </lineage>
</organism>
<dbReference type="EC" id="5.3.1.24" evidence="3 9"/>
<evidence type="ECO:0000256" key="7">
    <source>
        <dbReference type="ARBA" id="ARBA00023141"/>
    </source>
</evidence>
<dbReference type="GO" id="GO:0016853">
    <property type="term" value="F:isomerase activity"/>
    <property type="evidence" value="ECO:0007669"/>
    <property type="project" value="UniProtKB-KW"/>
</dbReference>
<evidence type="ECO:0000256" key="1">
    <source>
        <dbReference type="ARBA" id="ARBA00001164"/>
    </source>
</evidence>
<proteinExistence type="inferred from homology"/>
<dbReference type="PANTHER" id="PTHR42894">
    <property type="entry name" value="N-(5'-PHOSPHORIBOSYL)ANTHRANILATE ISOMERASE"/>
    <property type="match status" value="1"/>
</dbReference>
<evidence type="ECO:0000256" key="2">
    <source>
        <dbReference type="ARBA" id="ARBA00004664"/>
    </source>
</evidence>
<dbReference type="EMBL" id="JACAGK010000032">
    <property type="protein sequence ID" value="MDM1048906.1"/>
    <property type="molecule type" value="Genomic_DNA"/>
</dbReference>
<dbReference type="Proteomes" id="UP001170954">
    <property type="component" value="Unassembled WGS sequence"/>
</dbReference>
<gene>
    <name evidence="9" type="primary">trpF</name>
    <name evidence="11" type="ORF">HX018_11740</name>
</gene>
<evidence type="ECO:0000256" key="9">
    <source>
        <dbReference type="HAMAP-Rule" id="MF_00135"/>
    </source>
</evidence>
<keyword evidence="6 9" id="KW-0822">Tryptophan biosynthesis</keyword>
<dbReference type="Pfam" id="PF00697">
    <property type="entry name" value="PRAI"/>
    <property type="match status" value="1"/>
</dbReference>
<dbReference type="CDD" id="cd00405">
    <property type="entry name" value="PRAI"/>
    <property type="match status" value="1"/>
</dbReference>
<dbReference type="SUPFAM" id="SSF51366">
    <property type="entry name" value="Ribulose-phoshate binding barrel"/>
    <property type="match status" value="1"/>
</dbReference>
<evidence type="ECO:0000256" key="6">
    <source>
        <dbReference type="ARBA" id="ARBA00022822"/>
    </source>
</evidence>
<dbReference type="InterPro" id="IPR013785">
    <property type="entry name" value="Aldolase_TIM"/>
</dbReference>
<keyword evidence="7 9" id="KW-0057">Aromatic amino acid biosynthesis</keyword>
<comment type="pathway">
    <text evidence="2 9">Amino-acid biosynthesis; L-tryptophan biosynthesis; L-tryptophan from chorismate: step 3/5.</text>
</comment>
<dbReference type="PANTHER" id="PTHR42894:SF1">
    <property type="entry name" value="N-(5'-PHOSPHORIBOSYL)ANTHRANILATE ISOMERASE"/>
    <property type="match status" value="1"/>
</dbReference>
<keyword evidence="8 9" id="KW-0413">Isomerase</keyword>
<name>A0ABT7NNZ2_9SPHI</name>
<dbReference type="HAMAP" id="MF_00135">
    <property type="entry name" value="PRAI"/>
    <property type="match status" value="1"/>
</dbReference>
<reference evidence="11" key="1">
    <citation type="submission" date="2020-06" db="EMBL/GenBank/DDBJ databases">
        <authorList>
            <person name="Dong N."/>
        </authorList>
    </citation>
    <scope>NUCLEOTIDE SEQUENCE</scope>
    <source>
        <strain evidence="11">R1692</strain>
    </source>
</reference>
<comment type="catalytic activity">
    <reaction evidence="1 9">
        <text>N-(5-phospho-beta-D-ribosyl)anthranilate = 1-(2-carboxyphenylamino)-1-deoxy-D-ribulose 5-phosphate</text>
        <dbReference type="Rhea" id="RHEA:21540"/>
        <dbReference type="ChEBI" id="CHEBI:18277"/>
        <dbReference type="ChEBI" id="CHEBI:58613"/>
        <dbReference type="EC" id="5.3.1.24"/>
    </reaction>
</comment>
<accession>A0ABT7NNZ2</accession>
<dbReference type="Gene3D" id="3.20.20.70">
    <property type="entry name" value="Aldolase class I"/>
    <property type="match status" value="1"/>
</dbReference>
<evidence type="ECO:0000256" key="5">
    <source>
        <dbReference type="ARBA" id="ARBA00022605"/>
    </source>
</evidence>
<feature type="domain" description="N-(5'phosphoribosyl) anthranilate isomerase (PRAI)" evidence="10">
    <location>
        <begin position="3"/>
        <end position="191"/>
    </location>
</feature>